<dbReference type="GO" id="GO:0016301">
    <property type="term" value="F:kinase activity"/>
    <property type="evidence" value="ECO:0007669"/>
    <property type="project" value="UniProtKB-KW"/>
</dbReference>
<dbReference type="PANTHER" id="PTHR22931:SF9">
    <property type="entry name" value="PYRUVATE, PHOSPHATE DIKINASE 1, CHLOROPLASTIC"/>
    <property type="match status" value="1"/>
</dbReference>
<proteinExistence type="inferred from homology"/>
<dbReference type="Gene3D" id="1.20.80.30">
    <property type="match status" value="1"/>
</dbReference>
<feature type="domain" description="Pyruvate phosphate dikinase AMP/ATP-binding" evidence="14">
    <location>
        <begin position="301"/>
        <end position="356"/>
    </location>
</feature>
<dbReference type="Gene3D" id="3.30.470.20">
    <property type="entry name" value="ATP-grasp fold, B domain"/>
    <property type="match status" value="1"/>
</dbReference>
<dbReference type="InterPro" id="IPR013815">
    <property type="entry name" value="ATP_grasp_subdomain_1"/>
</dbReference>
<dbReference type="NCBIfam" id="NF004531">
    <property type="entry name" value="PRK05878.1"/>
    <property type="match status" value="1"/>
</dbReference>
<dbReference type="Gene3D" id="3.50.30.10">
    <property type="entry name" value="Phosphohistidine domain"/>
    <property type="match status" value="1"/>
</dbReference>
<keyword evidence="11" id="KW-0175">Coiled coil</keyword>
<organism evidence="16 17">
    <name type="scientific">Nitrosarchaeum koreense MY1</name>
    <dbReference type="NCBI Taxonomy" id="1001994"/>
    <lineage>
        <taxon>Archaea</taxon>
        <taxon>Nitrososphaerota</taxon>
        <taxon>Nitrososphaeria</taxon>
        <taxon>Nitrosopumilales</taxon>
        <taxon>Nitrosopumilaceae</taxon>
        <taxon>Nitrosarchaeum</taxon>
    </lineage>
</organism>
<dbReference type="OrthoDB" id="23397at2157"/>
<dbReference type="InterPro" id="IPR000121">
    <property type="entry name" value="PEP_util_C"/>
</dbReference>
<dbReference type="EC" id="2.7.9.1" evidence="3"/>
<dbReference type="Pfam" id="PF02896">
    <property type="entry name" value="PEP-utilizers_C"/>
    <property type="match status" value="1"/>
</dbReference>
<name>F9CX84_9ARCH</name>
<keyword evidence="17" id="KW-1185">Reference proteome</keyword>
<evidence type="ECO:0000259" key="13">
    <source>
        <dbReference type="Pfam" id="PF00391"/>
    </source>
</evidence>
<feature type="region of interest" description="Disordered" evidence="12">
    <location>
        <begin position="879"/>
        <end position="951"/>
    </location>
</feature>
<dbReference type="InterPro" id="IPR040442">
    <property type="entry name" value="Pyrv_kinase-like_dom_sf"/>
</dbReference>
<dbReference type="SUPFAM" id="SSF52009">
    <property type="entry name" value="Phosphohistidine domain"/>
    <property type="match status" value="1"/>
</dbReference>
<evidence type="ECO:0000256" key="5">
    <source>
        <dbReference type="ARBA" id="ARBA00022723"/>
    </source>
</evidence>
<dbReference type="SUPFAM" id="SSF51621">
    <property type="entry name" value="Phosphoenolpyruvate/pyruvate domain"/>
    <property type="match status" value="1"/>
</dbReference>
<feature type="coiled-coil region" evidence="11">
    <location>
        <begin position="630"/>
        <end position="666"/>
    </location>
</feature>
<evidence type="ECO:0000259" key="15">
    <source>
        <dbReference type="Pfam" id="PF02896"/>
    </source>
</evidence>
<dbReference type="PANTHER" id="PTHR22931">
    <property type="entry name" value="PHOSPHOENOLPYRUVATE DIKINASE-RELATED"/>
    <property type="match status" value="1"/>
</dbReference>
<feature type="domain" description="Pyruvate phosphate dikinase AMP/ATP-binding" evidence="14">
    <location>
        <begin position="56"/>
        <end position="287"/>
    </location>
</feature>
<dbReference type="InterPro" id="IPR008279">
    <property type="entry name" value="PEP-util_enz_mobile_dom"/>
</dbReference>
<evidence type="ECO:0000256" key="4">
    <source>
        <dbReference type="ARBA" id="ARBA00022679"/>
    </source>
</evidence>
<dbReference type="AlphaFoldDB" id="F9CX84"/>
<feature type="domain" description="Pyruvate phosphate dikinase AMP/ATP-binding" evidence="14">
    <location>
        <begin position="16"/>
        <end position="53"/>
    </location>
</feature>
<dbReference type="Proteomes" id="UP000004440">
    <property type="component" value="Unassembled WGS sequence"/>
</dbReference>
<dbReference type="GO" id="GO:0005524">
    <property type="term" value="F:ATP binding"/>
    <property type="evidence" value="ECO:0007669"/>
    <property type="project" value="UniProtKB-KW"/>
</dbReference>
<feature type="binding site" evidence="10">
    <location>
        <position position="751"/>
    </location>
    <ligand>
        <name>Mg(2+)</name>
        <dbReference type="ChEBI" id="CHEBI:18420"/>
    </ligand>
</feature>
<keyword evidence="8" id="KW-0067">ATP-binding</keyword>
<feature type="compositionally biased region" description="Basic and acidic residues" evidence="12">
    <location>
        <begin position="880"/>
        <end position="889"/>
    </location>
</feature>
<dbReference type="Pfam" id="PF01326">
    <property type="entry name" value="PPDK_N"/>
    <property type="match status" value="3"/>
</dbReference>
<dbReference type="PROSITE" id="PS00370">
    <property type="entry name" value="PEP_ENZYMES_PHOS_SITE"/>
    <property type="match status" value="1"/>
</dbReference>
<dbReference type="Pfam" id="PF00391">
    <property type="entry name" value="PEP-utilizers"/>
    <property type="match status" value="1"/>
</dbReference>
<feature type="binding site" evidence="10">
    <location>
        <position position="775"/>
    </location>
    <ligand>
        <name>Mg(2+)</name>
        <dbReference type="ChEBI" id="CHEBI:18420"/>
    </ligand>
</feature>
<evidence type="ECO:0000256" key="8">
    <source>
        <dbReference type="ARBA" id="ARBA00022840"/>
    </source>
</evidence>
<dbReference type="Gene3D" id="1.10.189.10">
    <property type="entry name" value="Pyruvate Phosphate Dikinase, domain 2"/>
    <property type="match status" value="1"/>
</dbReference>
<comment type="cofactor">
    <cofactor evidence="1 10">
        <name>Mg(2+)</name>
        <dbReference type="ChEBI" id="CHEBI:18420"/>
    </cofactor>
</comment>
<keyword evidence="7 16" id="KW-0418">Kinase</keyword>
<evidence type="ECO:0000313" key="17">
    <source>
        <dbReference type="Proteomes" id="UP000004440"/>
    </source>
</evidence>
<keyword evidence="9 10" id="KW-0460">Magnesium</keyword>
<dbReference type="PROSITE" id="PS00742">
    <property type="entry name" value="PEP_ENZYMES_2"/>
    <property type="match status" value="1"/>
</dbReference>
<accession>F9CX84</accession>
<dbReference type="SUPFAM" id="SSF56059">
    <property type="entry name" value="Glutathione synthetase ATP-binding domain-like"/>
    <property type="match status" value="1"/>
</dbReference>
<evidence type="ECO:0000256" key="12">
    <source>
        <dbReference type="SAM" id="MobiDB-lite"/>
    </source>
</evidence>
<dbReference type="PIRSF" id="PIRSF000853">
    <property type="entry name" value="PPDK"/>
    <property type="match status" value="1"/>
</dbReference>
<feature type="domain" description="PEP-utilising enzyme C-terminal" evidence="15">
    <location>
        <begin position="520"/>
        <end position="876"/>
    </location>
</feature>
<sequence>MKQVYFYDEGDGKNKKLLGGKGAGLCEMTQLKLPVPPGFTITTQVCNEYYQNGKKLPKTLMAEVKKNITKIEKRTGKKWNSKENPLLVSVRSGAAISMPGMMDTILNLGLNDETVEGLAKKSNNPRFAWDSYRRFVQLFGKVVFGVDDKKFDVVLENAKLNQAVQADSALNEKSLKSVVTEYKKICEKHTGMPFPSDPFEQLELAIKAVFGSWMGERAIVYRERNNITKDIADGTAVNVVSMAFGNMGNDSATGVVFTRNPGDGTRHLFGEYLVNAQGEDVVAGVRTGKPVDEMKIEMPASYKQLEQTCERLERHYKEPQDIEFTIERGIFYLLQTRNAKMNAVGMVKTSVDMVNEKLIDKNRALTRLHAEQLEQLLHKTIDSKSIKNYTLLVKGIAASPGAASGIAVLDVKRATAMGENGAKVILVREETKPEDVPAFFESVGILTSRGGKTSHAAVVARGMGKPCIVGCSDLRIDYDNKQFSVDDKIVHEGDAITIDGSTGSVYLGEIPTTEPKITDDFKTILEWAQKVKQLGIRANADTPEGARLAREFGGQGIGLCRTERMFNGSDRIGLFVDMIMAENIEERKKVLTKLGELQKSDFIEILKAMEGYAVTIRLLDPPLHEFLPNPEELNQKIHKLEQKNEIAELEKAKILLKRAKELAEINPMMGHRGVRVGITYPEIYEMQIRAVFEAAAELAKNKVDAHPQIMIPQISSIAELNHIKKIYDNIKKEMESKYNMKLKINFGTMIEVVRAALTANELASTAEFFSFGTNDLTQGTFSFSREDVEGKFLPEYMDKEILERNPFQSIDVNGVGSLMKIGISAGRNIKPDMEIGICGEHGGDPNSIKFCHNANLSYVSASPHRIPIAIIAAAQAAIEQPKKGNEARKPVKKSARKPVKKSARKPVKKSARKPVKKSARKPVKKSARKPVKKSARKPVKKSASKNKSKRK</sequence>
<evidence type="ECO:0000256" key="1">
    <source>
        <dbReference type="ARBA" id="ARBA00001946"/>
    </source>
</evidence>
<gene>
    <name evidence="16" type="ORF">MY1_1126</name>
</gene>
<evidence type="ECO:0000256" key="10">
    <source>
        <dbReference type="PIRSR" id="PIRSR000853-3"/>
    </source>
</evidence>
<dbReference type="InterPro" id="IPR010121">
    <property type="entry name" value="Pyruvate_phosphate_dikinase"/>
</dbReference>
<keyword evidence="4" id="KW-0808">Transferase</keyword>
<protein>
    <recommendedName>
        <fullName evidence="3">pyruvate, phosphate dikinase</fullName>
        <ecNumber evidence="3">2.7.9.1</ecNumber>
    </recommendedName>
</protein>
<feature type="compositionally biased region" description="Basic residues" evidence="12">
    <location>
        <begin position="890"/>
        <end position="951"/>
    </location>
</feature>
<dbReference type="InterPro" id="IPR018274">
    <property type="entry name" value="PEP_util_AS"/>
</dbReference>
<dbReference type="GO" id="GO:0046872">
    <property type="term" value="F:metal ion binding"/>
    <property type="evidence" value="ECO:0007669"/>
    <property type="project" value="UniProtKB-KW"/>
</dbReference>
<dbReference type="STRING" id="1001994.MY1_1126"/>
<feature type="domain" description="PEP-utilising enzyme mobile" evidence="13">
    <location>
        <begin position="423"/>
        <end position="503"/>
    </location>
</feature>
<evidence type="ECO:0000256" key="7">
    <source>
        <dbReference type="ARBA" id="ARBA00022777"/>
    </source>
</evidence>
<comment type="similarity">
    <text evidence="2">Belongs to the PEP-utilizing enzyme family.</text>
</comment>
<dbReference type="Gene3D" id="3.30.1490.20">
    <property type="entry name" value="ATP-grasp fold, A domain"/>
    <property type="match status" value="1"/>
</dbReference>
<evidence type="ECO:0000256" key="9">
    <source>
        <dbReference type="ARBA" id="ARBA00022842"/>
    </source>
</evidence>
<dbReference type="InterPro" id="IPR036637">
    <property type="entry name" value="Phosphohistidine_dom_sf"/>
</dbReference>
<keyword evidence="5 10" id="KW-0479">Metal-binding</keyword>
<comment type="caution">
    <text evidence="16">The sequence shown here is derived from an EMBL/GenBank/DDBJ whole genome shotgun (WGS) entry which is preliminary data.</text>
</comment>
<dbReference type="GO" id="GO:0050242">
    <property type="term" value="F:pyruvate, phosphate dikinase activity"/>
    <property type="evidence" value="ECO:0007669"/>
    <property type="project" value="UniProtKB-EC"/>
</dbReference>
<keyword evidence="6" id="KW-0547">Nucleotide-binding</keyword>
<reference evidence="16 17" key="1">
    <citation type="journal article" date="2011" name="J. Bacteriol.">
        <title>Genome Sequence of an Ammonia-Oxidizing Soil Archaeon, "Candidatus Nitrosoarchaeum koreensis" MY1.</title>
        <authorList>
            <person name="Kim B.K."/>
            <person name="Jung M.Y."/>
            <person name="Yu D.S."/>
            <person name="Park S.J."/>
            <person name="Oh T.K."/>
            <person name="Rhee S.K."/>
            <person name="Kim J.F."/>
        </authorList>
    </citation>
    <scope>NUCLEOTIDE SEQUENCE [LARGE SCALE GENOMIC DNA]</scope>
    <source>
        <strain evidence="16 17">MY1</strain>
    </source>
</reference>
<evidence type="ECO:0000256" key="11">
    <source>
        <dbReference type="SAM" id="Coils"/>
    </source>
</evidence>
<evidence type="ECO:0000259" key="14">
    <source>
        <dbReference type="Pfam" id="PF01326"/>
    </source>
</evidence>
<evidence type="ECO:0000313" key="16">
    <source>
        <dbReference type="EMBL" id="EGP93886.1"/>
    </source>
</evidence>
<evidence type="ECO:0000256" key="2">
    <source>
        <dbReference type="ARBA" id="ARBA00007837"/>
    </source>
</evidence>
<dbReference type="NCBIfam" id="TIGR01828">
    <property type="entry name" value="pyru_phos_dikin"/>
    <property type="match status" value="1"/>
</dbReference>
<keyword evidence="16" id="KW-0670">Pyruvate</keyword>
<dbReference type="InterPro" id="IPR002192">
    <property type="entry name" value="PPDK_AMP/ATP-bd"/>
</dbReference>
<dbReference type="RefSeq" id="WP_007550748.1">
    <property type="nucleotide sequence ID" value="NZ_AFPU01000001.1"/>
</dbReference>
<evidence type="ECO:0000256" key="6">
    <source>
        <dbReference type="ARBA" id="ARBA00022741"/>
    </source>
</evidence>
<dbReference type="InterPro" id="IPR023151">
    <property type="entry name" value="PEP_util_CS"/>
</dbReference>
<evidence type="ECO:0000256" key="3">
    <source>
        <dbReference type="ARBA" id="ARBA00011994"/>
    </source>
</evidence>
<dbReference type="Gene3D" id="3.20.20.60">
    <property type="entry name" value="Phosphoenolpyruvate-binding domains"/>
    <property type="match status" value="1"/>
</dbReference>
<dbReference type="InterPro" id="IPR015813">
    <property type="entry name" value="Pyrv/PenolPyrv_kinase-like_dom"/>
</dbReference>
<dbReference type="EMBL" id="AFPU01000001">
    <property type="protein sequence ID" value="EGP93886.1"/>
    <property type="molecule type" value="Genomic_DNA"/>
</dbReference>
<dbReference type="PATRIC" id="fig|1001994.6.peg.1114"/>